<dbReference type="EMBL" id="JMMZ01000041">
    <property type="protein sequence ID" value="OEU38371.1"/>
    <property type="molecule type" value="Genomic_DNA"/>
</dbReference>
<geneLocation type="plasmid" evidence="5">
    <name>pibb477c</name>
</geneLocation>
<comment type="caution">
    <text evidence="4">The sequence shown here is derived from an EMBL/GenBank/DDBJ whole genome shotgun (WGS) entry which is preliminary data.</text>
</comment>
<evidence type="ECO:0000313" key="4">
    <source>
        <dbReference type="EMBL" id="OEU38371.1"/>
    </source>
</evidence>
<evidence type="ECO:0000313" key="5">
    <source>
        <dbReference type="Proteomes" id="UP000176236"/>
    </source>
</evidence>
<accession>A0A1E7G079</accession>
<dbReference type="SUPFAM" id="SSF52218">
    <property type="entry name" value="Flavoproteins"/>
    <property type="match status" value="1"/>
</dbReference>
<dbReference type="GO" id="GO:0005829">
    <property type="term" value="C:cytosol"/>
    <property type="evidence" value="ECO:0007669"/>
    <property type="project" value="TreeGrafter"/>
</dbReference>
<dbReference type="InterPro" id="IPR051545">
    <property type="entry name" value="NAD(P)H_dehydrogenase_qn"/>
</dbReference>
<feature type="domain" description="Flavodoxin-like fold" evidence="3">
    <location>
        <begin position="1"/>
        <end position="182"/>
    </location>
</feature>
<evidence type="ECO:0000256" key="1">
    <source>
        <dbReference type="ARBA" id="ARBA00006252"/>
    </source>
</evidence>
<protein>
    <submittedName>
        <fullName evidence="4">NADPH dehydrogenase</fullName>
    </submittedName>
</protein>
<dbReference type="AlphaFoldDB" id="A0A1E7G079"/>
<evidence type="ECO:0000259" key="3">
    <source>
        <dbReference type="Pfam" id="PF02525"/>
    </source>
</evidence>
<comment type="similarity">
    <text evidence="1">Belongs to the NAD(P)H dehydrogenase (quinone) family.</text>
</comment>
<name>A0A1E7G079_LACLC</name>
<proteinExistence type="inferred from homology"/>
<dbReference type="PANTHER" id="PTHR10204:SF34">
    <property type="entry name" value="NAD(P)H DEHYDROGENASE [QUINONE] 1 ISOFORM 1"/>
    <property type="match status" value="1"/>
</dbReference>
<evidence type="ECO:0000256" key="2">
    <source>
        <dbReference type="ARBA" id="ARBA00023002"/>
    </source>
</evidence>
<organism evidence="4 5">
    <name type="scientific">Lactococcus cremoris subsp. cremoris IBB477</name>
    <dbReference type="NCBI Taxonomy" id="1449093"/>
    <lineage>
        <taxon>Bacteria</taxon>
        <taxon>Bacillati</taxon>
        <taxon>Bacillota</taxon>
        <taxon>Bacilli</taxon>
        <taxon>Lactobacillales</taxon>
        <taxon>Streptococcaceae</taxon>
        <taxon>Lactococcus</taxon>
        <taxon>Lactococcus cremoris subsp. cremoris</taxon>
    </lineage>
</organism>
<sequence>MNVLIIYSHPNETSYNASILQTVQKHLAPEHRVKIVDLYKENFDPVLRFDETHKRRDLQHNEDMKPYRDLLSWADQLIFIFPTWWSGMPAILKGFIDRVFVAGFAYQNGPRGPVGQLDGKAWIITTHNTPKIFLTFSQDYAKVLKSQILKPCGIKPVKMTQVTRVEYMSDRQRKEELEKIAQIAKSI</sequence>
<keyword evidence="4" id="KW-0614">Plasmid</keyword>
<gene>
    <name evidence="4" type="ORF">AJ89_14495</name>
</gene>
<dbReference type="Gene3D" id="3.40.50.360">
    <property type="match status" value="1"/>
</dbReference>
<dbReference type="Proteomes" id="UP000176236">
    <property type="component" value="Plasmid pIBB477c"/>
</dbReference>
<dbReference type="RefSeq" id="WP_075070769.1">
    <property type="nucleotide sequence ID" value="NZ_CM007356.1"/>
</dbReference>
<dbReference type="InterPro" id="IPR029039">
    <property type="entry name" value="Flavoprotein-like_sf"/>
</dbReference>
<dbReference type="GO" id="GO:0003955">
    <property type="term" value="F:NAD(P)H dehydrogenase (quinone) activity"/>
    <property type="evidence" value="ECO:0007669"/>
    <property type="project" value="TreeGrafter"/>
</dbReference>
<keyword evidence="2" id="KW-0560">Oxidoreductase</keyword>
<dbReference type="Pfam" id="PF02525">
    <property type="entry name" value="Flavodoxin_2"/>
    <property type="match status" value="1"/>
</dbReference>
<dbReference type="PANTHER" id="PTHR10204">
    <property type="entry name" value="NAD P H OXIDOREDUCTASE-RELATED"/>
    <property type="match status" value="1"/>
</dbReference>
<reference evidence="4 5" key="1">
    <citation type="journal article" date="2016" name="Appl. Microbiol. Biotechnol.">
        <title>Adhesion of the genome-sequenced Lactococcus lactis subsp. cremoris IBB477 strain is mediated by specific molecular determinants.</title>
        <authorList>
            <person name="Radziwill-Bienkowska J.M."/>
            <person name="Le D.T."/>
            <person name="Szczesny P."/>
            <person name="Duviau M.P."/>
            <person name="Aleksandrzak-Piekarczyk T."/>
            <person name="Loubiere P."/>
            <person name="Mercier-Bonin M."/>
            <person name="Bardowski J.K."/>
            <person name="Kowalczyk M."/>
        </authorList>
    </citation>
    <scope>NUCLEOTIDE SEQUENCE [LARGE SCALE GENOMIC DNA]</scope>
    <source>
        <strain evidence="4 5">IBB477</strain>
        <plasmid evidence="5">Plasmid pibb477c</plasmid>
    </source>
</reference>
<dbReference type="InterPro" id="IPR003680">
    <property type="entry name" value="Flavodoxin_fold"/>
</dbReference>